<dbReference type="OrthoDB" id="4951670at2"/>
<proteinExistence type="predicted"/>
<comment type="caution">
    <text evidence="3">The sequence shown here is derived from an EMBL/GenBank/DDBJ whole genome shotgun (WGS) entry which is preliminary data.</text>
</comment>
<dbReference type="InterPro" id="IPR025375">
    <property type="entry name" value="DUF4365"/>
</dbReference>
<sequence>MTTDPADLPHRGESHRQERDGVLEVEIAVTKQLRWILREQPILDYGVDAHFEVVSENDRVTGRLIGAQIKSGESYLEPVAGGWNFTKGKLKHYNYWLGHSLPIVLILHDPRDDKLYWQVVDETTATVTGAGFKVFVPASNVLDISAKPKLEDLARRAGAAALAVYDGSLQLLPWAAVRALRTAETADRTGAARLAQLLADGRVRPTHAVQQVLAAKPSWLVDSAAAVELWAATAGFANAHGLPDLAIEAFDRCVEVGGPQAARRRALAGWTLIGAGRRDEARAYLDQAKTDGAVVLADVGLAALAIPADDAQQVEAPPSLLEATDAEIDAEPALVNFLAEQRVRAGDIDGAVALIRRVVDGVERCDASMRLRLAELLRRRIQEHAGYGGPDSVEARRYARSALEEYRCWCGPSENALGELLDLEILDGDLITVVELALPAAAGGRATEREANAPEIARRGATAALLCQRHDALTLFRQILEGDPYLAQLDAQKLEIHGGDVDELRRAWQHALDVAVDDRSLASCSLRLADLGVWPIPKAENLLARSIIPEWSYRLAEAVARAATGDPGGAMTVLRALAQDRIDAALRLVMVIEQYEGATAAAHEWRQQYDQWQDVALADVLPNASWTGDDGIPSLIADLLADQRMSGDARARLRRRFVHHLRENRQWDRVARVCRAGLQERPDDYLAWSFALALHETHRVPDARAALAQHRPALDSEQQARLWARLHIGVDLDNVDAVVAADLAERFSSVPALAEQLTTFLRREQHRRRRDDVPEWPREFQARVDALTTAIFGADDPDAVAETTVAQRLGEIGYERLEDLRRKVEQGHEPLAALASLARSPYGKMLLLRTVGMTLATDPEPGIAAVGVSTAREALARREVVMDQSAYYLQLLLGRDGEQLRMRFAKVHVPATGAVDASNTRDSVWATTAAEHTFGVHNGQLRRETIPAARRARLRSLAAELEQVTTRAIHHEVAPSAGPAHDAIELARRLGIALYADDVVLRQLARAHGVPAFGTSDLITATDTPTAHADEMTRRLAAEYVVDLPLDGDDLAQLETDGEWRGAGRLNLSRSQWWTHMNAASLDAWRAAARAAALISNDNLVVVTKYALHGALYACSPGHRTQRYLQVVVAALDSIHEAGLQIPDDFLDALKAATVENIAPGDRFVFRALIDALHARGVDDATGVAADMLPEVAADAATWG</sequence>
<dbReference type="EMBL" id="QGKS01000307">
    <property type="protein sequence ID" value="PWR11833.1"/>
    <property type="molecule type" value="Genomic_DNA"/>
</dbReference>
<feature type="domain" description="DUF4365" evidence="1">
    <location>
        <begin position="18"/>
        <end position="153"/>
    </location>
</feature>
<dbReference type="RefSeq" id="WP_109804082.1">
    <property type="nucleotide sequence ID" value="NZ_QGKS01000307.1"/>
</dbReference>
<dbReference type="InterPro" id="IPR011990">
    <property type="entry name" value="TPR-like_helical_dom_sf"/>
</dbReference>
<dbReference type="Pfam" id="PF20698">
    <property type="entry name" value="PIN-TPR-GreABC"/>
    <property type="match status" value="1"/>
</dbReference>
<feature type="domain" description="PIN" evidence="2">
    <location>
        <begin position="884"/>
        <end position="1007"/>
    </location>
</feature>
<evidence type="ECO:0000259" key="2">
    <source>
        <dbReference type="Pfam" id="PF20698"/>
    </source>
</evidence>
<dbReference type="Gene3D" id="1.25.40.10">
    <property type="entry name" value="Tetratricopeptide repeat domain"/>
    <property type="match status" value="1"/>
</dbReference>
<gene>
    <name evidence="3" type="ORF">DKT69_25730</name>
</gene>
<reference evidence="3 4" key="1">
    <citation type="submission" date="2018-05" db="EMBL/GenBank/DDBJ databases">
        <title>Micromonosporas from Atacama Desert.</title>
        <authorList>
            <person name="Carro L."/>
            <person name="Golinska P."/>
            <person name="Klenk H.-P."/>
            <person name="Goodfellow M."/>
        </authorList>
    </citation>
    <scope>NUCLEOTIDE SEQUENCE [LARGE SCALE GENOMIC DNA]</scope>
    <source>
        <strain evidence="3 4">4G51</strain>
    </source>
</reference>
<dbReference type="InterPro" id="IPR048987">
    <property type="entry name" value="PIN-TPR-GreABC"/>
</dbReference>
<dbReference type="Proteomes" id="UP000246050">
    <property type="component" value="Unassembled WGS sequence"/>
</dbReference>
<evidence type="ECO:0000313" key="4">
    <source>
        <dbReference type="Proteomes" id="UP000246050"/>
    </source>
</evidence>
<evidence type="ECO:0000259" key="1">
    <source>
        <dbReference type="Pfam" id="PF14280"/>
    </source>
</evidence>
<organism evidence="3 4">
    <name type="scientific">Micromonospora sicca</name>
    <dbReference type="NCBI Taxonomy" id="2202420"/>
    <lineage>
        <taxon>Bacteria</taxon>
        <taxon>Bacillati</taxon>
        <taxon>Actinomycetota</taxon>
        <taxon>Actinomycetes</taxon>
        <taxon>Micromonosporales</taxon>
        <taxon>Micromonosporaceae</taxon>
        <taxon>Micromonospora</taxon>
    </lineage>
</organism>
<dbReference type="Pfam" id="PF14280">
    <property type="entry name" value="DUF4365"/>
    <property type="match status" value="1"/>
</dbReference>
<evidence type="ECO:0000313" key="3">
    <source>
        <dbReference type="EMBL" id="PWR11833.1"/>
    </source>
</evidence>
<accession>A0A317DGE9</accession>
<protein>
    <submittedName>
        <fullName evidence="3">Uncharacterized protein</fullName>
    </submittedName>
</protein>
<name>A0A317DGE9_9ACTN</name>
<dbReference type="AlphaFoldDB" id="A0A317DGE9"/>